<comment type="similarity">
    <text evidence="1 9">Belongs to the peroxiredoxin family. Prx5 subfamily.</text>
</comment>
<evidence type="ECO:0000256" key="8">
    <source>
        <dbReference type="PIRSR" id="PIRSR637944-1"/>
    </source>
</evidence>
<dbReference type="FunFam" id="3.40.30.10:FF:000020">
    <property type="entry name" value="Peroxiredoxin"/>
    <property type="match status" value="1"/>
</dbReference>
<name>A0A8H5IUS0_9HYPO</name>
<dbReference type="AlphaFoldDB" id="A0A8H5IUS0"/>
<accession>A0A8H5IUS0</accession>
<dbReference type="PANTHER" id="PTHR10430:SF16">
    <property type="entry name" value="PEROXIREDOXIN-5, MITOCHONDRIAL"/>
    <property type="match status" value="1"/>
</dbReference>
<dbReference type="PROSITE" id="PS51352">
    <property type="entry name" value="THIOREDOXIN_2"/>
    <property type="match status" value="1"/>
</dbReference>
<sequence>MAASTAPTAFRGSPQVFTDLIRTLFTPMPFVSPIDLRKIEKRRDKVKMSELKAGDNFPEGVWFSYIPPSPETSEFTTCGTPVPFNASQEFKNKKVVLVSIPGAFTPTCSGSHIPSYLEHVDKIKAKGVDQVIVIAVNDPFVMSGWAKANGITDDKILFMSDKDAKFSQTIGWNIGERTGRFAIIVDQGKVVYAARDEEPGSIEKSGALGVLAQL</sequence>
<evidence type="ECO:0000256" key="5">
    <source>
        <dbReference type="ARBA" id="ARBA00023284"/>
    </source>
</evidence>
<protein>
    <recommendedName>
        <fullName evidence="6">Thioredoxin peroxidase</fullName>
    </recommendedName>
    <alternativeName>
        <fullName evidence="7">Thioredoxin-dependent peroxiredoxin</fullName>
    </alternativeName>
</protein>
<evidence type="ECO:0000256" key="1">
    <source>
        <dbReference type="ARBA" id="ARBA00010505"/>
    </source>
</evidence>
<dbReference type="InterPro" id="IPR013766">
    <property type="entry name" value="Thioredoxin_domain"/>
</dbReference>
<feature type="active site" description="Cysteine sulfenic acid (-SOH) intermediate" evidence="8">
    <location>
        <position position="108"/>
    </location>
</feature>
<dbReference type="OrthoDB" id="195498at2759"/>
<comment type="function">
    <text evidence="9">Thiol-specific peroxidase that catalyzes the reduction of hydrogen peroxide and organic hydroperoxides to water and alcohols, respectively. Plays a role in cell protection against oxidative stress by detoxifying peroxides.</text>
</comment>
<dbReference type="Proteomes" id="UP000582016">
    <property type="component" value="Unassembled WGS sequence"/>
</dbReference>
<dbReference type="Pfam" id="PF08534">
    <property type="entry name" value="Redoxin"/>
    <property type="match status" value="1"/>
</dbReference>
<dbReference type="InterPro" id="IPR036249">
    <property type="entry name" value="Thioredoxin-like_sf"/>
</dbReference>
<dbReference type="GO" id="GO:0045454">
    <property type="term" value="P:cell redox homeostasis"/>
    <property type="evidence" value="ECO:0007669"/>
    <property type="project" value="TreeGrafter"/>
</dbReference>
<keyword evidence="12" id="KW-1185">Reference proteome</keyword>
<evidence type="ECO:0000256" key="7">
    <source>
        <dbReference type="ARBA" id="ARBA00079296"/>
    </source>
</evidence>
<organism evidence="11 12">
    <name type="scientific">Fusarium phyllophilum</name>
    <dbReference type="NCBI Taxonomy" id="47803"/>
    <lineage>
        <taxon>Eukaryota</taxon>
        <taxon>Fungi</taxon>
        <taxon>Dikarya</taxon>
        <taxon>Ascomycota</taxon>
        <taxon>Pezizomycotina</taxon>
        <taxon>Sordariomycetes</taxon>
        <taxon>Hypocreomycetidae</taxon>
        <taxon>Hypocreales</taxon>
        <taxon>Nectriaceae</taxon>
        <taxon>Fusarium</taxon>
        <taxon>Fusarium fujikuroi species complex</taxon>
    </lineage>
</organism>
<keyword evidence="4 9" id="KW-0560">Oxidoreductase</keyword>
<evidence type="ECO:0000256" key="4">
    <source>
        <dbReference type="ARBA" id="ARBA00023002"/>
    </source>
</evidence>
<comment type="caution">
    <text evidence="11">The sequence shown here is derived from an EMBL/GenBank/DDBJ whole genome shotgun (WGS) entry which is preliminary data.</text>
</comment>
<dbReference type="GO" id="GO:0034599">
    <property type="term" value="P:cellular response to oxidative stress"/>
    <property type="evidence" value="ECO:0007669"/>
    <property type="project" value="InterPro"/>
</dbReference>
<evidence type="ECO:0000256" key="9">
    <source>
        <dbReference type="RuleBase" id="RU366011"/>
    </source>
</evidence>
<evidence type="ECO:0000256" key="2">
    <source>
        <dbReference type="ARBA" id="ARBA00022559"/>
    </source>
</evidence>
<proteinExistence type="inferred from homology"/>
<dbReference type="EMBL" id="JAAOAQ010000540">
    <property type="protein sequence ID" value="KAF5542547.1"/>
    <property type="molecule type" value="Genomic_DNA"/>
</dbReference>
<dbReference type="GO" id="GO:0042744">
    <property type="term" value="P:hydrogen peroxide catabolic process"/>
    <property type="evidence" value="ECO:0007669"/>
    <property type="project" value="TreeGrafter"/>
</dbReference>
<dbReference type="InterPro" id="IPR013740">
    <property type="entry name" value="Redoxin"/>
</dbReference>
<dbReference type="GO" id="GO:0008379">
    <property type="term" value="F:thioredoxin peroxidase activity"/>
    <property type="evidence" value="ECO:0007669"/>
    <property type="project" value="InterPro"/>
</dbReference>
<evidence type="ECO:0000256" key="3">
    <source>
        <dbReference type="ARBA" id="ARBA00022862"/>
    </source>
</evidence>
<evidence type="ECO:0000313" key="11">
    <source>
        <dbReference type="EMBL" id="KAF5542547.1"/>
    </source>
</evidence>
<evidence type="ECO:0000313" key="12">
    <source>
        <dbReference type="Proteomes" id="UP000582016"/>
    </source>
</evidence>
<keyword evidence="2 9" id="KW-0575">Peroxidase</keyword>
<dbReference type="PANTHER" id="PTHR10430">
    <property type="entry name" value="PEROXIREDOXIN"/>
    <property type="match status" value="1"/>
</dbReference>
<keyword evidence="3 9" id="KW-0049">Antioxidant</keyword>
<evidence type="ECO:0000259" key="10">
    <source>
        <dbReference type="PROSITE" id="PS51352"/>
    </source>
</evidence>
<reference evidence="11 12" key="1">
    <citation type="submission" date="2020-05" db="EMBL/GenBank/DDBJ databases">
        <title>Identification and distribution of gene clusters putatively required for synthesis of sphingolipid metabolism inhibitors in phylogenetically diverse species of the filamentous fungus Fusarium.</title>
        <authorList>
            <person name="Kim H.-S."/>
            <person name="Busman M."/>
            <person name="Brown D.W."/>
            <person name="Divon H."/>
            <person name="Uhlig S."/>
            <person name="Proctor R.H."/>
        </authorList>
    </citation>
    <scope>NUCLEOTIDE SEQUENCE [LARGE SCALE GENOMIC DNA]</scope>
    <source>
        <strain evidence="11 12">NRRL 13617</strain>
    </source>
</reference>
<dbReference type="CDD" id="cd03013">
    <property type="entry name" value="PRX5_like"/>
    <property type="match status" value="1"/>
</dbReference>
<gene>
    <name evidence="11" type="ORF">FPHYL_11513</name>
</gene>
<evidence type="ECO:0000256" key="6">
    <source>
        <dbReference type="ARBA" id="ARBA00032824"/>
    </source>
</evidence>
<dbReference type="InterPro" id="IPR037944">
    <property type="entry name" value="PRX5-like"/>
</dbReference>
<dbReference type="GO" id="GO:0005777">
    <property type="term" value="C:peroxisome"/>
    <property type="evidence" value="ECO:0007669"/>
    <property type="project" value="TreeGrafter"/>
</dbReference>
<keyword evidence="5 9" id="KW-0676">Redox-active center</keyword>
<dbReference type="SUPFAM" id="SSF52833">
    <property type="entry name" value="Thioredoxin-like"/>
    <property type="match status" value="1"/>
</dbReference>
<dbReference type="GO" id="GO:0005739">
    <property type="term" value="C:mitochondrion"/>
    <property type="evidence" value="ECO:0007669"/>
    <property type="project" value="TreeGrafter"/>
</dbReference>
<feature type="domain" description="Thioredoxin" evidence="10">
    <location>
        <begin position="63"/>
        <end position="214"/>
    </location>
</feature>
<dbReference type="Gene3D" id="3.40.30.10">
    <property type="entry name" value="Glutaredoxin"/>
    <property type="match status" value="1"/>
</dbReference>